<keyword evidence="1" id="KW-0732">Signal</keyword>
<name>A0A562P1F5_9RHOB</name>
<dbReference type="Proteomes" id="UP000316225">
    <property type="component" value="Unassembled WGS sequence"/>
</dbReference>
<accession>A0A562P1F5</accession>
<feature type="chain" id="PRO_5021941513" evidence="1">
    <location>
        <begin position="24"/>
        <end position="208"/>
    </location>
</feature>
<evidence type="ECO:0000256" key="1">
    <source>
        <dbReference type="SAM" id="SignalP"/>
    </source>
</evidence>
<dbReference type="EMBL" id="VLKU01000001">
    <property type="protein sequence ID" value="TWI38070.1"/>
    <property type="molecule type" value="Genomic_DNA"/>
</dbReference>
<proteinExistence type="predicted"/>
<organism evidence="2 3">
    <name type="scientific">Paracoccus sulfuroxidans</name>
    <dbReference type="NCBI Taxonomy" id="384678"/>
    <lineage>
        <taxon>Bacteria</taxon>
        <taxon>Pseudomonadati</taxon>
        <taxon>Pseudomonadota</taxon>
        <taxon>Alphaproteobacteria</taxon>
        <taxon>Rhodobacterales</taxon>
        <taxon>Paracoccaceae</taxon>
        <taxon>Paracoccus</taxon>
    </lineage>
</organism>
<dbReference type="AlphaFoldDB" id="A0A562P1F5"/>
<reference evidence="2 3" key="1">
    <citation type="journal article" date="2015" name="Stand. Genomic Sci.">
        <title>Genomic Encyclopedia of Bacterial and Archaeal Type Strains, Phase III: the genomes of soil and plant-associated and newly described type strains.</title>
        <authorList>
            <person name="Whitman W.B."/>
            <person name="Woyke T."/>
            <person name="Klenk H.P."/>
            <person name="Zhou Y."/>
            <person name="Lilburn T.G."/>
            <person name="Beck B.J."/>
            <person name="De Vos P."/>
            <person name="Vandamme P."/>
            <person name="Eisen J.A."/>
            <person name="Garrity G."/>
            <person name="Hugenholtz P."/>
            <person name="Kyrpides N.C."/>
        </authorList>
    </citation>
    <scope>NUCLEOTIDE SEQUENCE [LARGE SCALE GENOMIC DNA]</scope>
    <source>
        <strain evidence="2 3">CGMCC 1.5364</strain>
    </source>
</reference>
<dbReference type="Pfam" id="PF16233">
    <property type="entry name" value="DUF4893"/>
    <property type="match status" value="1"/>
</dbReference>
<gene>
    <name evidence="2" type="ORF">IQ24_00204</name>
</gene>
<sequence length="208" mass="22394">MMRSLILSLSLATSAFAASPAMAEELADGAQITSTDWNRLNDLDRAYGAALREAFDDADPAELDQVLATLSGEVLTVEGFDPKAMAGEWRCRTTKIGKTVPAVTYQPFKCRISVGADGKAALEKISGSQLTRGTLHLDGDRIVYLGAGYINGDPPPEYASLPPEFDVTASPQQVPEVGVLELLGPDRARILFPYPHLESTMDVLLLTR</sequence>
<protein>
    <submittedName>
        <fullName evidence="2">Uncharacterized protein DUF4893</fullName>
    </submittedName>
</protein>
<comment type="caution">
    <text evidence="2">The sequence shown here is derived from an EMBL/GenBank/DDBJ whole genome shotgun (WGS) entry which is preliminary data.</text>
</comment>
<evidence type="ECO:0000313" key="3">
    <source>
        <dbReference type="Proteomes" id="UP000316225"/>
    </source>
</evidence>
<evidence type="ECO:0000313" key="2">
    <source>
        <dbReference type="EMBL" id="TWI38070.1"/>
    </source>
</evidence>
<feature type="signal peptide" evidence="1">
    <location>
        <begin position="1"/>
        <end position="23"/>
    </location>
</feature>
<dbReference type="RefSeq" id="WP_145395850.1">
    <property type="nucleotide sequence ID" value="NZ_VLKU01000001.1"/>
</dbReference>
<keyword evidence="3" id="KW-1185">Reference proteome</keyword>
<dbReference type="OrthoDB" id="9153930at2"/>
<dbReference type="InterPro" id="IPR032609">
    <property type="entry name" value="DUF4893"/>
</dbReference>